<feature type="compositionally biased region" description="Polar residues" evidence="1">
    <location>
        <begin position="57"/>
        <end position="70"/>
    </location>
</feature>
<feature type="compositionally biased region" description="Low complexity" evidence="1">
    <location>
        <begin position="548"/>
        <end position="560"/>
    </location>
</feature>
<feature type="compositionally biased region" description="Acidic residues" evidence="1">
    <location>
        <begin position="574"/>
        <end position="589"/>
    </location>
</feature>
<accession>A0AAV9JHH5</accession>
<sequence length="598" mass="65820">MAQAGGQSPWKWSAQAHDYVYYDHNNQIWVTQTQYNRSQQSAPRTVRRTSFAGASGNVPSNLSSSPTNYPLYNARPADPQRPMALGQSDAPQSSSQTQQPGAGRLPNIAGLSLINAASTADPQGSRMNVIDSYNQHNGVHSIVQTGPAEQITDPTFLQAGIRAHKKLFGNDPDTEHLYPSFKKRKQPKNFFACGRAFMVLWSEPAGEPNKTVITSKVQSDVTAGKFGERVFSKVRRFIVIRESELYCSALSIASYGGQGVSKNNMIKAEHGIVYIGKVAPSAQLEELARRGESGMQPVAIRIDPDDPTQKLQEMSRINYGKVYTIEHNVKVHSVGTVNRESWPSLIYQFQQVWATSIGTPRGMPPLREGVVESFDLSRSSGQTAFATQVASLMKKGYSQAEAIEVLKKKLEELAKEAKTKEGSERGDGSSEEDEIESDEHETQAGPSQNQRDEAATRAWQKRGLSRVQALAKVQATRKQETVLKATPNAAQKAKADYAEKKDKDDEDESDDEAEEYDPVMQARVQAAVKVLRQKGMSRADAMRAVKAGIAKQRAAAIARKGQGKGKAPEHSRSEEEEEEDDNDDEEAEESDRSGESDE</sequence>
<feature type="region of interest" description="Disordered" evidence="1">
    <location>
        <begin position="417"/>
        <end position="520"/>
    </location>
</feature>
<feature type="region of interest" description="Disordered" evidence="1">
    <location>
        <begin position="548"/>
        <end position="598"/>
    </location>
</feature>
<dbReference type="AlphaFoldDB" id="A0AAV9JHH5"/>
<dbReference type="InterPro" id="IPR046497">
    <property type="entry name" value="DUF6590"/>
</dbReference>
<feature type="compositionally biased region" description="Basic and acidic residues" evidence="1">
    <location>
        <begin position="493"/>
        <end position="503"/>
    </location>
</feature>
<dbReference type="PANTHER" id="PTHR35391:SF5">
    <property type="entry name" value="DUF6590 DOMAIN-CONTAINING PROTEIN"/>
    <property type="match status" value="1"/>
</dbReference>
<proteinExistence type="predicted"/>
<feature type="domain" description="DUF6590" evidence="2">
    <location>
        <begin position="188"/>
        <end position="346"/>
    </location>
</feature>
<feature type="compositionally biased region" description="Acidic residues" evidence="1">
    <location>
        <begin position="429"/>
        <end position="439"/>
    </location>
</feature>
<feature type="compositionally biased region" description="Basic and acidic residues" evidence="1">
    <location>
        <begin position="417"/>
        <end position="428"/>
    </location>
</feature>
<evidence type="ECO:0000256" key="1">
    <source>
        <dbReference type="SAM" id="MobiDB-lite"/>
    </source>
</evidence>
<name>A0AAV9JHH5_9PEZI</name>
<feature type="compositionally biased region" description="Acidic residues" evidence="1">
    <location>
        <begin position="504"/>
        <end position="517"/>
    </location>
</feature>
<evidence type="ECO:0000313" key="3">
    <source>
        <dbReference type="EMBL" id="KAK4544658.1"/>
    </source>
</evidence>
<reference evidence="3 4" key="1">
    <citation type="submission" date="2021-11" db="EMBL/GenBank/DDBJ databases">
        <title>Black yeast isolated from Biological Soil Crust.</title>
        <authorList>
            <person name="Kurbessoian T."/>
        </authorList>
    </citation>
    <scope>NUCLEOTIDE SEQUENCE [LARGE SCALE GENOMIC DNA]</scope>
    <source>
        <strain evidence="3 4">CCFEE 5522</strain>
    </source>
</reference>
<organism evidence="3 4">
    <name type="scientific">Oleoguttula mirabilis</name>
    <dbReference type="NCBI Taxonomy" id="1507867"/>
    <lineage>
        <taxon>Eukaryota</taxon>
        <taxon>Fungi</taxon>
        <taxon>Dikarya</taxon>
        <taxon>Ascomycota</taxon>
        <taxon>Pezizomycotina</taxon>
        <taxon>Dothideomycetes</taxon>
        <taxon>Dothideomycetidae</taxon>
        <taxon>Mycosphaerellales</taxon>
        <taxon>Teratosphaeriaceae</taxon>
        <taxon>Oleoguttula</taxon>
    </lineage>
</organism>
<evidence type="ECO:0000259" key="2">
    <source>
        <dbReference type="Pfam" id="PF20233"/>
    </source>
</evidence>
<comment type="caution">
    <text evidence="3">The sequence shown here is derived from an EMBL/GenBank/DDBJ whole genome shotgun (WGS) entry which is preliminary data.</text>
</comment>
<dbReference type="Proteomes" id="UP001324427">
    <property type="component" value="Unassembled WGS sequence"/>
</dbReference>
<dbReference type="PANTHER" id="PTHR35391">
    <property type="entry name" value="C2H2-TYPE DOMAIN-CONTAINING PROTEIN-RELATED"/>
    <property type="match status" value="1"/>
</dbReference>
<gene>
    <name evidence="3" type="ORF">LTR36_003907</name>
</gene>
<protein>
    <recommendedName>
        <fullName evidence="2">DUF6590 domain-containing protein</fullName>
    </recommendedName>
</protein>
<feature type="compositionally biased region" description="Polar residues" evidence="1">
    <location>
        <begin position="89"/>
        <end position="100"/>
    </location>
</feature>
<keyword evidence="4" id="KW-1185">Reference proteome</keyword>
<dbReference type="EMBL" id="JAVFHQ010000023">
    <property type="protein sequence ID" value="KAK4544658.1"/>
    <property type="molecule type" value="Genomic_DNA"/>
</dbReference>
<evidence type="ECO:0000313" key="4">
    <source>
        <dbReference type="Proteomes" id="UP001324427"/>
    </source>
</evidence>
<dbReference type="Pfam" id="PF20233">
    <property type="entry name" value="DUF6590"/>
    <property type="match status" value="1"/>
</dbReference>
<feature type="region of interest" description="Disordered" evidence="1">
    <location>
        <begin position="35"/>
        <end position="106"/>
    </location>
</feature>